<keyword evidence="2" id="KW-0677">Repeat</keyword>
<keyword evidence="1" id="KW-0433">Leucine-rich repeat</keyword>
<name>A0ABU6YM82_9FABA</name>
<dbReference type="InterPro" id="IPR027417">
    <property type="entry name" value="P-loop_NTPase"/>
</dbReference>
<dbReference type="Gene3D" id="3.40.50.300">
    <property type="entry name" value="P-loop containing nucleotide triphosphate hydrolases"/>
    <property type="match status" value="1"/>
</dbReference>
<dbReference type="InterPro" id="IPR036390">
    <property type="entry name" value="WH_DNA-bd_sf"/>
</dbReference>
<feature type="coiled-coil region" evidence="4">
    <location>
        <begin position="1320"/>
        <end position="1347"/>
    </location>
</feature>
<dbReference type="EMBL" id="JASCZI010242580">
    <property type="protein sequence ID" value="MED6211510.1"/>
    <property type="molecule type" value="Genomic_DNA"/>
</dbReference>
<keyword evidence="7" id="KW-1185">Reference proteome</keyword>
<comment type="caution">
    <text evidence="6">The sequence shown here is derived from an EMBL/GenBank/DDBJ whole genome shotgun (WGS) entry which is preliminary data.</text>
</comment>
<dbReference type="SUPFAM" id="SSF52058">
    <property type="entry name" value="L domain-like"/>
    <property type="match status" value="1"/>
</dbReference>
<dbReference type="SMART" id="SM00255">
    <property type="entry name" value="TIR"/>
    <property type="match status" value="1"/>
</dbReference>
<dbReference type="InterPro" id="IPR002182">
    <property type="entry name" value="NB-ARC"/>
</dbReference>
<protein>
    <recommendedName>
        <fullName evidence="5">TIR domain-containing protein</fullName>
    </recommendedName>
</protein>
<dbReference type="PANTHER" id="PTHR11017">
    <property type="entry name" value="LEUCINE-RICH REPEAT-CONTAINING PROTEIN"/>
    <property type="match status" value="1"/>
</dbReference>
<evidence type="ECO:0000256" key="1">
    <source>
        <dbReference type="ARBA" id="ARBA00022614"/>
    </source>
</evidence>
<dbReference type="PRINTS" id="PR00364">
    <property type="entry name" value="DISEASERSIST"/>
</dbReference>
<keyword evidence="3" id="KW-0611">Plant defense</keyword>
<dbReference type="Pfam" id="PF23282">
    <property type="entry name" value="WHD_ROQ1"/>
    <property type="match status" value="1"/>
</dbReference>
<accession>A0ABU6YM82</accession>
<feature type="domain" description="TIR" evidence="5">
    <location>
        <begin position="18"/>
        <end position="185"/>
    </location>
</feature>
<reference evidence="6 7" key="1">
    <citation type="journal article" date="2023" name="Plants (Basel)">
        <title>Bridging the Gap: Combining Genomics and Transcriptomics Approaches to Understand Stylosanthes scabra, an Orphan Legume from the Brazilian Caatinga.</title>
        <authorList>
            <person name="Ferreira-Neto J.R.C."/>
            <person name="da Silva M.D."/>
            <person name="Binneck E."/>
            <person name="de Melo N.F."/>
            <person name="da Silva R.H."/>
            <person name="de Melo A.L.T.M."/>
            <person name="Pandolfi V."/>
            <person name="Bustamante F.O."/>
            <person name="Brasileiro-Vidal A.C."/>
            <person name="Benko-Iseppon A.M."/>
        </authorList>
    </citation>
    <scope>NUCLEOTIDE SEQUENCE [LARGE SCALE GENOMIC DNA]</scope>
    <source>
        <tissue evidence="6">Leaves</tissue>
    </source>
</reference>
<dbReference type="InterPro" id="IPR035897">
    <property type="entry name" value="Toll_tir_struct_dom_sf"/>
</dbReference>
<dbReference type="InterPro" id="IPR000157">
    <property type="entry name" value="TIR_dom"/>
</dbReference>
<sequence length="1353" mass="154018">MALLGASSSSSSRATATLRYDVFINFRGEDTRNTFTSHLHSALCRNDIDTFVDDYRIPKGDAIWKGLVEAIRDSKLFLVIFSENYASSKWCLRELAEIMECRKKNENVIHVIPVFYKIKPTDVRKQTGSYHIAFEEHKRSSDHRDVQQWRTALFEASSLSGFYCDGSREEAKLIEEIVETILPKLNKNRYRDEHKSPFICNRNYASVKSSLRLKLEKVHVIGIWGMAGIGKTTIATALFNECSSEYEGRCFLTFSKGLEGQGVNHVCARILSQLLNHQDLRIDNIQVIDSRIIRKLKHMKVFIVLDDVTNSLQILTNLIQMFHDCLGVGSRIILAARDRNVLTSGGVEEIHEVKEMDFEDSLELFSYYAFNASQPKEDYYQLSTRVVADYAQGMTLALTILGSFLKTKGEREWDSALRKLRKYPNADIQQVLRSSYDALDDDEENILLDVACFFIGHKMEEVIGRLNSFGFFADIGIKNLLDKSLISINSYNDNKFINMHALIKEMCWKISCEEQSKNGGRQTRLWSTEEVCNILQDERDIHGVESMIVDINQITIDPRSIFIALRKMPKLRLLALRGNINPDIVWNRELPEDFQLPNDLRYVEWNECPLKFVPSICWPKMLVELSFHGSDVEKLWDAVQDVPSLEKLDLRRCKRLKECPNLAGAPNLKLVTFFGCESLQDVHPSIFSHSKIEEIYVSYCTSLKRLCSDYCPPSLRGLWATGCSNLEEFSIPMNADNSKLLELCLARTALSQVPSTIMNLKNIGCFGFDISYSLEKLPPNLARTILLMDPIKYEDDPYIILSRIFPSPPFLCLKQLIFFECQSLSKLPDDIHVLQSLQVLEVESCPVITTLPESIKNLQQLMDIYIYNCEMLQYIPPLPPSVLSFCAVHCKSVETVSSSLTSEPSRNHWASFKFHNCTKLDDHAYIHVLKDLKSRVELVASDGANKNNANTFCYYLPTEESMLINDWSPSYYHPEGSSFFVAVPPDDEIISSCLVLCMLLSNYQSWKFINSMRFECSCYISERDCNERECIAARGVRVRLTSRIRSMFGAKMVSDQYHMVVWYDSKFSNEIMKAIKERNRGNTTCNPILIFEFDAKTVNNEEVWIKGCGIHWMHVDVKDEGEVSYLGLSSGVETHPPSGQTPGFISTAATASPNVITAAAASTTPTNPAEDEDLEAPQVDTWEETKNLSSGSDTAKIEPPLLGKADQERFTVEVVDQINEALACLNHPLEEISGSSSKISEETNSALVAFIEEVLVYPSLLQQARKVRSESIQALEDHDRQLKKYEGMAIENKNADLISKVEKIYASDESPARVPLVESVNQATRDLEQAERRLQRLRQRQQDLKLQLRIYFG</sequence>
<evidence type="ECO:0000313" key="7">
    <source>
        <dbReference type="Proteomes" id="UP001341840"/>
    </source>
</evidence>
<evidence type="ECO:0000259" key="5">
    <source>
        <dbReference type="PROSITE" id="PS50104"/>
    </source>
</evidence>
<dbReference type="SUPFAM" id="SSF52200">
    <property type="entry name" value="Toll/Interleukin receptor TIR domain"/>
    <property type="match status" value="1"/>
</dbReference>
<dbReference type="PANTHER" id="PTHR11017:SF512">
    <property type="entry name" value="ADP-RIBOSYL CYCLASE_CYCLIC ADP-RIBOSE HYDROLASE"/>
    <property type="match status" value="1"/>
</dbReference>
<dbReference type="Proteomes" id="UP001341840">
    <property type="component" value="Unassembled WGS sequence"/>
</dbReference>
<dbReference type="InterPro" id="IPR042197">
    <property type="entry name" value="Apaf_helical"/>
</dbReference>
<dbReference type="PROSITE" id="PS50104">
    <property type="entry name" value="TIR"/>
    <property type="match status" value="1"/>
</dbReference>
<dbReference type="Gene3D" id="3.80.10.10">
    <property type="entry name" value="Ribonuclease Inhibitor"/>
    <property type="match status" value="2"/>
</dbReference>
<dbReference type="SUPFAM" id="SSF46785">
    <property type="entry name" value="Winged helix' DNA-binding domain"/>
    <property type="match status" value="1"/>
</dbReference>
<evidence type="ECO:0000256" key="4">
    <source>
        <dbReference type="SAM" id="Coils"/>
    </source>
</evidence>
<dbReference type="Gene3D" id="3.40.50.10140">
    <property type="entry name" value="Toll/interleukin-1 receptor homology (TIR) domain"/>
    <property type="match status" value="1"/>
</dbReference>
<keyword evidence="4" id="KW-0175">Coiled coil</keyword>
<evidence type="ECO:0000256" key="2">
    <source>
        <dbReference type="ARBA" id="ARBA00022737"/>
    </source>
</evidence>
<dbReference type="SUPFAM" id="SSF52540">
    <property type="entry name" value="P-loop containing nucleoside triphosphate hydrolases"/>
    <property type="match status" value="1"/>
</dbReference>
<organism evidence="6 7">
    <name type="scientific">Stylosanthes scabra</name>
    <dbReference type="NCBI Taxonomy" id="79078"/>
    <lineage>
        <taxon>Eukaryota</taxon>
        <taxon>Viridiplantae</taxon>
        <taxon>Streptophyta</taxon>
        <taxon>Embryophyta</taxon>
        <taxon>Tracheophyta</taxon>
        <taxon>Spermatophyta</taxon>
        <taxon>Magnoliopsida</taxon>
        <taxon>eudicotyledons</taxon>
        <taxon>Gunneridae</taxon>
        <taxon>Pentapetalae</taxon>
        <taxon>rosids</taxon>
        <taxon>fabids</taxon>
        <taxon>Fabales</taxon>
        <taxon>Fabaceae</taxon>
        <taxon>Papilionoideae</taxon>
        <taxon>50 kb inversion clade</taxon>
        <taxon>dalbergioids sensu lato</taxon>
        <taxon>Dalbergieae</taxon>
        <taxon>Pterocarpus clade</taxon>
        <taxon>Stylosanthes</taxon>
    </lineage>
</organism>
<dbReference type="Pfam" id="PF00931">
    <property type="entry name" value="NB-ARC"/>
    <property type="match status" value="1"/>
</dbReference>
<dbReference type="Pfam" id="PF01582">
    <property type="entry name" value="TIR"/>
    <property type="match status" value="1"/>
</dbReference>
<dbReference type="Gene3D" id="1.10.8.430">
    <property type="entry name" value="Helical domain of apoptotic protease-activating factors"/>
    <property type="match status" value="1"/>
</dbReference>
<evidence type="ECO:0000256" key="3">
    <source>
        <dbReference type="ARBA" id="ARBA00022821"/>
    </source>
</evidence>
<proteinExistence type="predicted"/>
<dbReference type="InterPro" id="IPR044974">
    <property type="entry name" value="Disease_R_plants"/>
</dbReference>
<dbReference type="InterPro" id="IPR032675">
    <property type="entry name" value="LRR_dom_sf"/>
</dbReference>
<gene>
    <name evidence="6" type="ORF">PIB30_074422</name>
</gene>
<dbReference type="InterPro" id="IPR058192">
    <property type="entry name" value="WHD_ROQ1-like"/>
</dbReference>
<evidence type="ECO:0000313" key="6">
    <source>
        <dbReference type="EMBL" id="MED6211510.1"/>
    </source>
</evidence>